<sequence length="60" mass="7000">MINRRLCLTHPEHDLLPDIGIEPAHHHRHRVRLEDIETPPFIGIGTGEIQEDSHRRPRPS</sequence>
<proteinExistence type="predicted"/>
<gene>
    <name evidence="2" type="ORF">BDV35DRAFT_358707</name>
</gene>
<accession>A0A5N6GSN2</accession>
<feature type="region of interest" description="Disordered" evidence="1">
    <location>
        <begin position="37"/>
        <end position="60"/>
    </location>
</feature>
<protein>
    <submittedName>
        <fullName evidence="2">Uncharacterized protein</fullName>
    </submittedName>
</protein>
<organism evidence="2">
    <name type="scientific">Aspergillus flavus</name>
    <dbReference type="NCBI Taxonomy" id="5059"/>
    <lineage>
        <taxon>Eukaryota</taxon>
        <taxon>Fungi</taxon>
        <taxon>Dikarya</taxon>
        <taxon>Ascomycota</taxon>
        <taxon>Pezizomycotina</taxon>
        <taxon>Eurotiomycetes</taxon>
        <taxon>Eurotiomycetidae</taxon>
        <taxon>Eurotiales</taxon>
        <taxon>Aspergillaceae</taxon>
        <taxon>Aspergillus</taxon>
        <taxon>Aspergillus subgen. Circumdati</taxon>
    </lineage>
</organism>
<evidence type="ECO:0000256" key="1">
    <source>
        <dbReference type="SAM" id="MobiDB-lite"/>
    </source>
</evidence>
<dbReference type="AlphaFoldDB" id="A0A5N6GSN2"/>
<name>A0A5N6GSN2_ASPFL</name>
<reference evidence="2" key="1">
    <citation type="submission" date="2019-04" db="EMBL/GenBank/DDBJ databases">
        <title>Friends and foes A comparative genomics study of 23 Aspergillus species from section Flavi.</title>
        <authorList>
            <consortium name="DOE Joint Genome Institute"/>
            <person name="Kjaerbolling I."/>
            <person name="Vesth T."/>
            <person name="Frisvad J.C."/>
            <person name="Nybo J.L."/>
            <person name="Theobald S."/>
            <person name="Kildgaard S."/>
            <person name="Isbrandt T."/>
            <person name="Kuo A."/>
            <person name="Sato A."/>
            <person name="Lyhne E.K."/>
            <person name="Kogle M.E."/>
            <person name="Wiebenga A."/>
            <person name="Kun R.S."/>
            <person name="Lubbers R.J."/>
            <person name="Makela M.R."/>
            <person name="Barry K."/>
            <person name="Chovatia M."/>
            <person name="Clum A."/>
            <person name="Daum C."/>
            <person name="Haridas S."/>
            <person name="He G."/>
            <person name="LaButti K."/>
            <person name="Lipzen A."/>
            <person name="Mondo S."/>
            <person name="Riley R."/>
            <person name="Salamov A."/>
            <person name="Simmons B.A."/>
            <person name="Magnuson J.K."/>
            <person name="Henrissat B."/>
            <person name="Mortensen U.H."/>
            <person name="Larsen T.O."/>
            <person name="Devries R.P."/>
            <person name="Grigoriev I.V."/>
            <person name="Machida M."/>
            <person name="Baker S.E."/>
            <person name="Andersen M.R."/>
        </authorList>
    </citation>
    <scope>NUCLEOTIDE SEQUENCE [LARGE SCALE GENOMIC DNA]</scope>
    <source>
        <strain evidence="2">CBS 121.62</strain>
    </source>
</reference>
<dbReference type="EMBL" id="ML734621">
    <property type="protein sequence ID" value="KAB8244817.1"/>
    <property type="molecule type" value="Genomic_DNA"/>
</dbReference>
<evidence type="ECO:0000313" key="2">
    <source>
        <dbReference type="EMBL" id="KAB8244817.1"/>
    </source>
</evidence>
<dbReference type="Proteomes" id="UP000325434">
    <property type="component" value="Unassembled WGS sequence"/>
</dbReference>